<protein>
    <recommendedName>
        <fullName evidence="5">Putative pre-16S rRNA nuclease</fullName>
        <ecNumber evidence="5">3.1.-.-</ecNumber>
    </recommendedName>
</protein>
<dbReference type="HAMAP" id="MF_00651">
    <property type="entry name" value="Nuclease_YqgF"/>
    <property type="match status" value="1"/>
</dbReference>
<evidence type="ECO:0000259" key="6">
    <source>
        <dbReference type="SMART" id="SM00732"/>
    </source>
</evidence>
<evidence type="ECO:0000313" key="8">
    <source>
        <dbReference type="Proteomes" id="UP001449582"/>
    </source>
</evidence>
<dbReference type="Proteomes" id="UP001449582">
    <property type="component" value="Unassembled WGS sequence"/>
</dbReference>
<reference evidence="7" key="1">
    <citation type="submission" date="2024-02" db="EMBL/GenBank/DDBJ databases">
        <title>Draft genome sequence of new strains in genus Ureaplasma.</title>
        <authorList>
            <person name="Nakajima Y."/>
            <person name="Segawa T."/>
        </authorList>
    </citation>
    <scope>NUCLEOTIDE SEQUENCE [LARGE SCALE GENOMIC DNA]</scope>
    <source>
        <strain evidence="7">OM1</strain>
    </source>
</reference>
<keyword evidence="3 5" id="KW-0540">Nuclease</keyword>
<dbReference type="InterPro" id="IPR005227">
    <property type="entry name" value="YqgF"/>
</dbReference>
<dbReference type="EMBL" id="BAABQM010000001">
    <property type="protein sequence ID" value="GAA5414447.1"/>
    <property type="molecule type" value="Genomic_DNA"/>
</dbReference>
<comment type="function">
    <text evidence="5">Could be a nuclease involved in processing of the 5'-end of pre-16S rRNA.</text>
</comment>
<evidence type="ECO:0000256" key="2">
    <source>
        <dbReference type="ARBA" id="ARBA00022517"/>
    </source>
</evidence>
<dbReference type="PANTHER" id="PTHR33317">
    <property type="entry name" value="POLYNUCLEOTIDYL TRANSFERASE, RIBONUCLEASE H-LIKE SUPERFAMILY PROTEIN"/>
    <property type="match status" value="1"/>
</dbReference>
<dbReference type="SMART" id="SM00732">
    <property type="entry name" value="YqgFc"/>
    <property type="match status" value="1"/>
</dbReference>
<evidence type="ECO:0000256" key="3">
    <source>
        <dbReference type="ARBA" id="ARBA00022722"/>
    </source>
</evidence>
<keyword evidence="4 5" id="KW-0378">Hydrolase</keyword>
<gene>
    <name evidence="7" type="primary">ruvX</name>
    <name evidence="7" type="ORF">UREOM_1580</name>
</gene>
<evidence type="ECO:0000256" key="1">
    <source>
        <dbReference type="ARBA" id="ARBA00022490"/>
    </source>
</evidence>
<comment type="subcellular location">
    <subcellularLocation>
        <location evidence="5">Cytoplasm</location>
    </subcellularLocation>
</comment>
<dbReference type="Pfam" id="PF03652">
    <property type="entry name" value="RuvX"/>
    <property type="match status" value="1"/>
</dbReference>
<dbReference type="NCBIfam" id="TIGR00250">
    <property type="entry name" value="RNAse_H_YqgF"/>
    <property type="match status" value="1"/>
</dbReference>
<dbReference type="EC" id="3.1.-.-" evidence="5"/>
<keyword evidence="2 5" id="KW-0690">Ribosome biogenesis</keyword>
<dbReference type="InterPro" id="IPR037027">
    <property type="entry name" value="YqgF/RNaseH-like_dom_sf"/>
</dbReference>
<dbReference type="InterPro" id="IPR006641">
    <property type="entry name" value="YqgF/RNaseH-like_dom"/>
</dbReference>
<accession>A0ABP9U8F6</accession>
<evidence type="ECO:0000313" key="7">
    <source>
        <dbReference type="EMBL" id="GAA5414447.1"/>
    </source>
</evidence>
<proteinExistence type="inferred from homology"/>
<dbReference type="SUPFAM" id="SSF53098">
    <property type="entry name" value="Ribonuclease H-like"/>
    <property type="match status" value="1"/>
</dbReference>
<name>A0ABP9U8F6_9BACT</name>
<comment type="similarity">
    <text evidence="5">Belongs to the YqgF HJR family.</text>
</comment>
<dbReference type="Gene3D" id="3.30.420.140">
    <property type="entry name" value="YqgF/RNase H-like domain"/>
    <property type="match status" value="1"/>
</dbReference>
<dbReference type="RefSeq" id="WP_353289613.1">
    <property type="nucleotide sequence ID" value="NZ_BAABQM010000001.1"/>
</dbReference>
<evidence type="ECO:0000256" key="4">
    <source>
        <dbReference type="ARBA" id="ARBA00022801"/>
    </source>
</evidence>
<keyword evidence="1 5" id="KW-0963">Cytoplasm</keyword>
<sequence length="147" mass="17168">MRKLGLDLGTKTCGIAISDEMCIIATGLENFHYDEGNFPALLDRIQYWLEEYQNKVDTIVLGYPTNAYDGSMNPRSYLVLDFKELLIKRFPELSVQLYDERFTTRIATNYLKEYNVKNSQRKKVKDKMSAVVILTDYITANKYQHFN</sequence>
<feature type="domain" description="YqgF/RNase H-like" evidence="6">
    <location>
        <begin position="1"/>
        <end position="107"/>
    </location>
</feature>
<organism evidence="7 8">
    <name type="scientific">Ureaplasma ceti</name>
    <dbReference type="NCBI Taxonomy" id="3119530"/>
    <lineage>
        <taxon>Bacteria</taxon>
        <taxon>Bacillati</taxon>
        <taxon>Mycoplasmatota</taxon>
        <taxon>Mycoplasmoidales</taxon>
        <taxon>Mycoplasmoidaceae</taxon>
        <taxon>Ureaplasma</taxon>
    </lineage>
</organism>
<comment type="caution">
    <text evidence="7">The sequence shown here is derived from an EMBL/GenBank/DDBJ whole genome shotgun (WGS) entry which is preliminary data.</text>
</comment>
<dbReference type="InterPro" id="IPR012337">
    <property type="entry name" value="RNaseH-like_sf"/>
</dbReference>
<keyword evidence="8" id="KW-1185">Reference proteome</keyword>
<dbReference type="CDD" id="cd16964">
    <property type="entry name" value="YqgF"/>
    <property type="match status" value="1"/>
</dbReference>
<evidence type="ECO:0000256" key="5">
    <source>
        <dbReference type="HAMAP-Rule" id="MF_00651"/>
    </source>
</evidence>
<dbReference type="PANTHER" id="PTHR33317:SF4">
    <property type="entry name" value="POLYNUCLEOTIDYL TRANSFERASE, RIBONUCLEASE H-LIKE SUPERFAMILY PROTEIN"/>
    <property type="match status" value="1"/>
</dbReference>